<dbReference type="GO" id="GO:0007165">
    <property type="term" value="P:signal transduction"/>
    <property type="evidence" value="ECO:0007669"/>
    <property type="project" value="UniProtKB-KW"/>
</dbReference>
<dbReference type="GO" id="GO:0004984">
    <property type="term" value="F:olfactory receptor activity"/>
    <property type="evidence" value="ECO:0007669"/>
    <property type="project" value="InterPro"/>
</dbReference>
<evidence type="ECO:0000256" key="2">
    <source>
        <dbReference type="ARBA" id="ARBA00022475"/>
    </source>
</evidence>
<evidence type="ECO:0000256" key="5">
    <source>
        <dbReference type="ARBA" id="ARBA00022725"/>
    </source>
</evidence>
<keyword evidence="8 10" id="KW-0675">Receptor</keyword>
<feature type="transmembrane region" description="Helical" evidence="10">
    <location>
        <begin position="69"/>
        <end position="92"/>
    </location>
</feature>
<evidence type="ECO:0000256" key="7">
    <source>
        <dbReference type="ARBA" id="ARBA00023136"/>
    </source>
</evidence>
<evidence type="ECO:0000256" key="3">
    <source>
        <dbReference type="ARBA" id="ARBA00022606"/>
    </source>
</evidence>
<comment type="similarity">
    <text evidence="10">Belongs to the insect chemoreceptor superfamily. Heteromeric odorant receptor channel (TC 1.A.69) family.</text>
</comment>
<keyword evidence="5 10" id="KW-0552">Olfaction</keyword>
<keyword evidence="4 10" id="KW-0812">Transmembrane</keyword>
<dbReference type="InterPro" id="IPR004117">
    <property type="entry name" value="7tm6_olfct_rcpt"/>
</dbReference>
<evidence type="ECO:0000313" key="11">
    <source>
        <dbReference type="EMBL" id="KAJ3663545.1"/>
    </source>
</evidence>
<keyword evidence="12" id="KW-1185">Reference proteome</keyword>
<comment type="caution">
    <text evidence="11">The sequence shown here is derived from an EMBL/GenBank/DDBJ whole genome shotgun (WGS) entry which is preliminary data.</text>
</comment>
<keyword evidence="6 10" id="KW-1133">Transmembrane helix</keyword>
<dbReference type="PANTHER" id="PTHR21137">
    <property type="entry name" value="ODORANT RECEPTOR"/>
    <property type="match status" value="1"/>
</dbReference>
<reference evidence="11" key="1">
    <citation type="journal article" date="2023" name="G3 (Bethesda)">
        <title>Whole genome assemblies of Zophobas morio and Tenebrio molitor.</title>
        <authorList>
            <person name="Kaur S."/>
            <person name="Stinson S.A."/>
            <person name="diCenzo G.C."/>
        </authorList>
    </citation>
    <scope>NUCLEOTIDE SEQUENCE</scope>
    <source>
        <strain evidence="11">QUZm001</strain>
    </source>
</reference>
<accession>A0AA38MMD4</accession>
<dbReference type="Pfam" id="PF02949">
    <property type="entry name" value="7tm_6"/>
    <property type="match status" value="1"/>
</dbReference>
<dbReference type="GO" id="GO:0005549">
    <property type="term" value="F:odorant binding"/>
    <property type="evidence" value="ECO:0007669"/>
    <property type="project" value="InterPro"/>
</dbReference>
<evidence type="ECO:0000256" key="6">
    <source>
        <dbReference type="ARBA" id="ARBA00022989"/>
    </source>
</evidence>
<sequence length="382" mass="44558">MDSRRKFSWKATIELNVLFLKMSGFWPRNDDTFKLDLYTSRTIILVTVFLLVGLLSQLINLFFILDDLIALTGTIYILLTEILFALKIYYLARNMSIVKKLMRMLDDDLFQPRDVGQVALVQPNLDVWKMIYKAFMTMCCGANLFWAVFPLLDKSSEGNRLPFLAWYPYNTKIFPMYEITYGHQVLSYTYTCFTHINVDTFIAAINVYTASQFDILCDNLKNLHLSNNVGANFAKCVRHHWMILNFAYNSNKFFNWIILLQFCVSATITAMTLFQLTIVEPLTTEFFSFVSYGMAAVTQIFMYCWFGNEVQIKSNNLPFAVYECKWTNFSVKTQKNIFFFILRSQKPVKVSASNVFYLSLESFMMILKTSWSYFALLQQVSS</sequence>
<evidence type="ECO:0000256" key="4">
    <source>
        <dbReference type="ARBA" id="ARBA00022692"/>
    </source>
</evidence>
<gene>
    <name evidence="11" type="ORF">Zmor_007798</name>
</gene>
<dbReference type="Proteomes" id="UP001168821">
    <property type="component" value="Unassembled WGS sequence"/>
</dbReference>
<evidence type="ECO:0000256" key="1">
    <source>
        <dbReference type="ARBA" id="ARBA00004651"/>
    </source>
</evidence>
<proteinExistence type="inferred from homology"/>
<comment type="caution">
    <text evidence="10">Lacks conserved residue(s) required for the propagation of feature annotation.</text>
</comment>
<comment type="subcellular location">
    <subcellularLocation>
        <location evidence="1 10">Cell membrane</location>
        <topology evidence="1 10">Multi-pass membrane protein</topology>
    </subcellularLocation>
</comment>
<dbReference type="AlphaFoldDB" id="A0AA38MMD4"/>
<keyword evidence="3 10" id="KW-0716">Sensory transduction</keyword>
<dbReference type="EMBL" id="JALNTZ010000002">
    <property type="protein sequence ID" value="KAJ3663545.1"/>
    <property type="molecule type" value="Genomic_DNA"/>
</dbReference>
<evidence type="ECO:0000256" key="10">
    <source>
        <dbReference type="RuleBase" id="RU351113"/>
    </source>
</evidence>
<protein>
    <recommendedName>
        <fullName evidence="10">Odorant receptor</fullName>
    </recommendedName>
</protein>
<feature type="transmembrane region" description="Helical" evidence="10">
    <location>
        <begin position="43"/>
        <end position="63"/>
    </location>
</feature>
<organism evidence="11 12">
    <name type="scientific">Zophobas morio</name>
    <dbReference type="NCBI Taxonomy" id="2755281"/>
    <lineage>
        <taxon>Eukaryota</taxon>
        <taxon>Metazoa</taxon>
        <taxon>Ecdysozoa</taxon>
        <taxon>Arthropoda</taxon>
        <taxon>Hexapoda</taxon>
        <taxon>Insecta</taxon>
        <taxon>Pterygota</taxon>
        <taxon>Neoptera</taxon>
        <taxon>Endopterygota</taxon>
        <taxon>Coleoptera</taxon>
        <taxon>Polyphaga</taxon>
        <taxon>Cucujiformia</taxon>
        <taxon>Tenebrionidae</taxon>
        <taxon>Zophobas</taxon>
    </lineage>
</organism>
<dbReference type="GO" id="GO:0005886">
    <property type="term" value="C:plasma membrane"/>
    <property type="evidence" value="ECO:0007669"/>
    <property type="project" value="UniProtKB-SubCell"/>
</dbReference>
<dbReference type="PANTHER" id="PTHR21137:SF35">
    <property type="entry name" value="ODORANT RECEPTOR 19A-RELATED"/>
    <property type="match status" value="1"/>
</dbReference>
<evidence type="ECO:0000313" key="12">
    <source>
        <dbReference type="Proteomes" id="UP001168821"/>
    </source>
</evidence>
<feature type="transmembrane region" description="Helical" evidence="10">
    <location>
        <begin position="286"/>
        <end position="306"/>
    </location>
</feature>
<keyword evidence="9 10" id="KW-0807">Transducer</keyword>
<evidence type="ECO:0000256" key="8">
    <source>
        <dbReference type="ARBA" id="ARBA00023170"/>
    </source>
</evidence>
<feature type="transmembrane region" description="Helical" evidence="10">
    <location>
        <begin position="253"/>
        <end position="274"/>
    </location>
</feature>
<evidence type="ECO:0000256" key="9">
    <source>
        <dbReference type="ARBA" id="ARBA00023224"/>
    </source>
</evidence>
<keyword evidence="2" id="KW-1003">Cell membrane</keyword>
<keyword evidence="7 10" id="KW-0472">Membrane</keyword>
<name>A0AA38MMD4_9CUCU</name>